<accession>A0A915K637</accession>
<sequence>MSLKISISHNWGNRYGQTFDTAFVDAAAYTERLHLSLVVHWGRPEPRYGLQDSSTTPKSWAYLPAIKYGKPPSQPIQKKLFFEPFLDFFQSAPILGNR</sequence>
<name>A0A915K637_ROMCU</name>
<dbReference type="WBParaSite" id="nRc.2.0.1.t33654-RA">
    <property type="protein sequence ID" value="nRc.2.0.1.t33654-RA"/>
    <property type="gene ID" value="nRc.2.0.1.g33654"/>
</dbReference>
<keyword evidence="1" id="KW-1185">Reference proteome</keyword>
<evidence type="ECO:0000313" key="2">
    <source>
        <dbReference type="WBParaSite" id="nRc.2.0.1.t33654-RA"/>
    </source>
</evidence>
<evidence type="ECO:0000313" key="1">
    <source>
        <dbReference type="Proteomes" id="UP000887565"/>
    </source>
</evidence>
<reference evidence="2" key="1">
    <citation type="submission" date="2022-11" db="UniProtKB">
        <authorList>
            <consortium name="WormBaseParasite"/>
        </authorList>
    </citation>
    <scope>IDENTIFICATION</scope>
</reference>
<dbReference type="Proteomes" id="UP000887565">
    <property type="component" value="Unplaced"/>
</dbReference>
<protein>
    <submittedName>
        <fullName evidence="2">Uncharacterized protein</fullName>
    </submittedName>
</protein>
<organism evidence="1 2">
    <name type="scientific">Romanomermis culicivorax</name>
    <name type="common">Nematode worm</name>
    <dbReference type="NCBI Taxonomy" id="13658"/>
    <lineage>
        <taxon>Eukaryota</taxon>
        <taxon>Metazoa</taxon>
        <taxon>Ecdysozoa</taxon>
        <taxon>Nematoda</taxon>
        <taxon>Enoplea</taxon>
        <taxon>Dorylaimia</taxon>
        <taxon>Mermithida</taxon>
        <taxon>Mermithoidea</taxon>
        <taxon>Mermithidae</taxon>
        <taxon>Romanomermis</taxon>
    </lineage>
</organism>
<dbReference type="AlphaFoldDB" id="A0A915K637"/>
<proteinExistence type="predicted"/>